<organism evidence="5 6">
    <name type="scientific">Actinocorallia herbida</name>
    <dbReference type="NCBI Taxonomy" id="58109"/>
    <lineage>
        <taxon>Bacteria</taxon>
        <taxon>Bacillati</taxon>
        <taxon>Actinomycetota</taxon>
        <taxon>Actinomycetes</taxon>
        <taxon>Streptosporangiales</taxon>
        <taxon>Thermomonosporaceae</taxon>
        <taxon>Actinocorallia</taxon>
    </lineage>
</organism>
<dbReference type="EMBL" id="RJKE01000001">
    <property type="protein sequence ID" value="ROO86433.1"/>
    <property type="molecule type" value="Genomic_DNA"/>
</dbReference>
<dbReference type="SUPFAM" id="SSF46955">
    <property type="entry name" value="Putative DNA-binding domain"/>
    <property type="match status" value="1"/>
</dbReference>
<dbReference type="PROSITE" id="PS50937">
    <property type="entry name" value="HTH_MERR_2"/>
    <property type="match status" value="1"/>
</dbReference>
<keyword evidence="2" id="KW-0175">Coiled coil</keyword>
<evidence type="ECO:0000256" key="2">
    <source>
        <dbReference type="SAM" id="Coils"/>
    </source>
</evidence>
<reference evidence="5 6" key="1">
    <citation type="submission" date="2018-11" db="EMBL/GenBank/DDBJ databases">
        <title>Sequencing the genomes of 1000 actinobacteria strains.</title>
        <authorList>
            <person name="Klenk H.-P."/>
        </authorList>
    </citation>
    <scope>NUCLEOTIDE SEQUENCE [LARGE SCALE GENOMIC DNA]</scope>
    <source>
        <strain evidence="5 6">DSM 44254</strain>
    </source>
</reference>
<dbReference type="OrthoDB" id="9802039at2"/>
<dbReference type="InterPro" id="IPR047057">
    <property type="entry name" value="MerR_fam"/>
</dbReference>
<feature type="domain" description="HTH merR-type" evidence="4">
    <location>
        <begin position="5"/>
        <end position="73"/>
    </location>
</feature>
<feature type="coiled-coil region" evidence="2">
    <location>
        <begin position="81"/>
        <end position="108"/>
    </location>
</feature>
<evidence type="ECO:0000256" key="3">
    <source>
        <dbReference type="SAM" id="MobiDB-lite"/>
    </source>
</evidence>
<comment type="caution">
    <text evidence="5">The sequence shown here is derived from an EMBL/GenBank/DDBJ whole genome shotgun (WGS) entry which is preliminary data.</text>
</comment>
<dbReference type="GO" id="GO:0003677">
    <property type="term" value="F:DNA binding"/>
    <property type="evidence" value="ECO:0007669"/>
    <property type="project" value="UniProtKB-KW"/>
</dbReference>
<dbReference type="Gene3D" id="1.10.1660.10">
    <property type="match status" value="1"/>
</dbReference>
<evidence type="ECO:0000256" key="1">
    <source>
        <dbReference type="ARBA" id="ARBA00023125"/>
    </source>
</evidence>
<dbReference type="InterPro" id="IPR009061">
    <property type="entry name" value="DNA-bd_dom_put_sf"/>
</dbReference>
<sequence length="150" mass="16131">MAEDLLDIGEVARVSGVAPSALRFYEKRGLLASDGRNGLRRTYRVAVLDRLALIVCARTAGFTVAEIARFLASGPGDVELKARMATRARELDDRIAQLTRMRDSLRHAAGCDHEPLVECPDFAAAIRPPESPASGTLLDGSTAPPFLGSR</sequence>
<keyword evidence="6" id="KW-1185">Reference proteome</keyword>
<dbReference type="PANTHER" id="PTHR30204:SF97">
    <property type="entry name" value="MERR FAMILY REGULATORY PROTEIN"/>
    <property type="match status" value="1"/>
</dbReference>
<evidence type="ECO:0000313" key="6">
    <source>
        <dbReference type="Proteomes" id="UP000272400"/>
    </source>
</evidence>
<dbReference type="PRINTS" id="PR00040">
    <property type="entry name" value="HTHMERR"/>
</dbReference>
<gene>
    <name evidence="5" type="ORF">EDD29_4002</name>
</gene>
<dbReference type="AlphaFoldDB" id="A0A3N1CYS1"/>
<name>A0A3N1CYS1_9ACTN</name>
<dbReference type="GO" id="GO:0003700">
    <property type="term" value="F:DNA-binding transcription factor activity"/>
    <property type="evidence" value="ECO:0007669"/>
    <property type="project" value="InterPro"/>
</dbReference>
<dbReference type="InterPro" id="IPR000551">
    <property type="entry name" value="MerR-type_HTH_dom"/>
</dbReference>
<dbReference type="RefSeq" id="WP_123665834.1">
    <property type="nucleotide sequence ID" value="NZ_RJKE01000001.1"/>
</dbReference>
<dbReference type="PROSITE" id="PS00552">
    <property type="entry name" value="HTH_MERR_1"/>
    <property type="match status" value="1"/>
</dbReference>
<protein>
    <submittedName>
        <fullName evidence="5">MerR family transcriptional regulator</fullName>
    </submittedName>
</protein>
<dbReference type="Pfam" id="PF13411">
    <property type="entry name" value="MerR_1"/>
    <property type="match status" value="1"/>
</dbReference>
<dbReference type="SMART" id="SM00422">
    <property type="entry name" value="HTH_MERR"/>
    <property type="match status" value="1"/>
</dbReference>
<evidence type="ECO:0000313" key="5">
    <source>
        <dbReference type="EMBL" id="ROO86433.1"/>
    </source>
</evidence>
<dbReference type="Proteomes" id="UP000272400">
    <property type="component" value="Unassembled WGS sequence"/>
</dbReference>
<dbReference type="PANTHER" id="PTHR30204">
    <property type="entry name" value="REDOX-CYCLING DRUG-SENSING TRANSCRIPTIONAL ACTIVATOR SOXR"/>
    <property type="match status" value="1"/>
</dbReference>
<feature type="region of interest" description="Disordered" evidence="3">
    <location>
        <begin position="129"/>
        <end position="150"/>
    </location>
</feature>
<accession>A0A3N1CYS1</accession>
<keyword evidence="1" id="KW-0238">DNA-binding</keyword>
<proteinExistence type="predicted"/>
<evidence type="ECO:0000259" key="4">
    <source>
        <dbReference type="PROSITE" id="PS50937"/>
    </source>
</evidence>